<dbReference type="Proteomes" id="UP000095300">
    <property type="component" value="Unassembled WGS sequence"/>
</dbReference>
<protein>
    <submittedName>
        <fullName evidence="2">Uncharacterized protein</fullName>
    </submittedName>
</protein>
<reference evidence="3 4" key="1">
    <citation type="submission" date="2015-05" db="EMBL/GenBank/DDBJ databases">
        <authorList>
            <person name="Wilson R.K."/>
            <person name="Warren W.C."/>
            <person name="Olafson P."/>
        </authorList>
    </citation>
    <scope>NUCLEOTIDE SEQUENCE [LARGE SCALE GENOMIC DNA]</scope>
    <source>
        <strain evidence="3 4">USDA</strain>
    </source>
</reference>
<name>A0A1I8NUX3_STOCA</name>
<feature type="compositionally biased region" description="Polar residues" evidence="1">
    <location>
        <begin position="57"/>
        <end position="74"/>
    </location>
</feature>
<dbReference type="AlphaFoldDB" id="A0A1I8NUX3"/>
<dbReference type="VEuPathDB" id="VectorBase:SCAU002248"/>
<reference evidence="2" key="2">
    <citation type="submission" date="2020-05" db="UniProtKB">
        <authorList>
            <consortium name="EnsemblMetazoa"/>
        </authorList>
    </citation>
    <scope>IDENTIFICATION</scope>
    <source>
        <strain evidence="2">USDA</strain>
    </source>
</reference>
<evidence type="ECO:0000313" key="4">
    <source>
        <dbReference type="Proteomes" id="UP000095300"/>
    </source>
</evidence>
<organism evidence="2 4">
    <name type="scientific">Stomoxys calcitrans</name>
    <name type="common">Stable fly</name>
    <name type="synonym">Conops calcitrans</name>
    <dbReference type="NCBI Taxonomy" id="35570"/>
    <lineage>
        <taxon>Eukaryota</taxon>
        <taxon>Metazoa</taxon>
        <taxon>Ecdysozoa</taxon>
        <taxon>Arthropoda</taxon>
        <taxon>Hexapoda</taxon>
        <taxon>Insecta</taxon>
        <taxon>Pterygota</taxon>
        <taxon>Neoptera</taxon>
        <taxon>Endopterygota</taxon>
        <taxon>Diptera</taxon>
        <taxon>Brachycera</taxon>
        <taxon>Muscomorpha</taxon>
        <taxon>Muscoidea</taxon>
        <taxon>Muscidae</taxon>
        <taxon>Stomoxys</taxon>
    </lineage>
</organism>
<dbReference type="GO" id="GO:0030695">
    <property type="term" value="F:GTPase regulator activity"/>
    <property type="evidence" value="ECO:0007669"/>
    <property type="project" value="InterPro"/>
</dbReference>
<dbReference type="EnsemblMetazoa" id="SCAU002248-RB">
    <property type="protein sequence ID" value="SCAU002248-PB"/>
    <property type="gene ID" value="SCAU002248"/>
</dbReference>
<dbReference type="EnsemblMetazoa" id="SCAU002248-RA">
    <property type="protein sequence ID" value="SCAU002248-PA"/>
    <property type="gene ID" value="SCAU002248"/>
</dbReference>
<accession>A0A1I8NUX3</accession>
<keyword evidence="4" id="KW-1185">Reference proteome</keyword>
<dbReference type="SMART" id="SM00390">
    <property type="entry name" value="GoLoco"/>
    <property type="match status" value="1"/>
</dbReference>
<feature type="region of interest" description="Disordered" evidence="1">
    <location>
        <begin position="1"/>
        <end position="100"/>
    </location>
</feature>
<proteinExistence type="predicted"/>
<gene>
    <name evidence="2" type="primary">106088544</name>
</gene>
<sequence>MLKVQMLENLGSNDSSPKRQSVHQDSSPKRLSGSNEDDDCKTPTSSPLHHCHPLPQRQMTTGSIKSASQGSSPAGRQHAFMTNGGAQKSNGGGSLTHSPERLRGATHDLFELLERVQCSRLEDQRCELPAYFSQPCGCSKLEHLDGRPPTQKCLQAMLCFPVCLSTASAIKMFFNTQKSKICHFSQNNASSQQSPKLVMTQFHIADKRCGAAQKRTPFFLPRAVH</sequence>
<dbReference type="Pfam" id="PF02188">
    <property type="entry name" value="GoLoco"/>
    <property type="match status" value="1"/>
</dbReference>
<evidence type="ECO:0000313" key="2">
    <source>
        <dbReference type="EnsemblMetazoa" id="SCAU002248-PB"/>
    </source>
</evidence>
<dbReference type="EnsemblMetazoa" id="SCAU002248-RG">
    <property type="protein sequence ID" value="SCAU002248-PG"/>
    <property type="gene ID" value="SCAU002248"/>
</dbReference>
<dbReference type="EnsemblMetazoa" id="SCAU002248-RH">
    <property type="protein sequence ID" value="SCAU002248-PH"/>
    <property type="gene ID" value="SCAU002248"/>
</dbReference>
<feature type="compositionally biased region" description="Polar residues" evidence="1">
    <location>
        <begin position="10"/>
        <end position="25"/>
    </location>
</feature>
<dbReference type="EnsemblMetazoa" id="SCAU002248-RD">
    <property type="protein sequence ID" value="SCAU002248-PD"/>
    <property type="gene ID" value="SCAU002248"/>
</dbReference>
<dbReference type="EnsemblMetazoa" id="SCAU002248-RF">
    <property type="protein sequence ID" value="SCAU002248-PF"/>
    <property type="gene ID" value="SCAU002248"/>
</dbReference>
<dbReference type="PROSITE" id="PS50877">
    <property type="entry name" value="GOLOCO"/>
    <property type="match status" value="1"/>
</dbReference>
<dbReference type="EnsemblMetazoa" id="SCAU002248-RE">
    <property type="protein sequence ID" value="SCAU002248-PE"/>
    <property type="gene ID" value="SCAU002248"/>
</dbReference>
<evidence type="ECO:0000313" key="3">
    <source>
        <dbReference type="EnsemblMetazoa" id="SCAU002248-PE"/>
    </source>
</evidence>
<dbReference type="InterPro" id="IPR003109">
    <property type="entry name" value="GoLoco_motif"/>
</dbReference>
<evidence type="ECO:0000256" key="1">
    <source>
        <dbReference type="SAM" id="MobiDB-lite"/>
    </source>
</evidence>